<dbReference type="CDD" id="cd17352">
    <property type="entry name" value="MFS_MCT_SLC16"/>
    <property type="match status" value="1"/>
</dbReference>
<comment type="caution">
    <text evidence="4">The sequence shown here is derived from an EMBL/GenBank/DDBJ whole genome shotgun (WGS) entry which is preliminary data.</text>
</comment>
<feature type="transmembrane region" description="Helical" evidence="2">
    <location>
        <begin position="401"/>
        <end position="421"/>
    </location>
</feature>
<dbReference type="OrthoDB" id="6499973at2759"/>
<dbReference type="InterPro" id="IPR011701">
    <property type="entry name" value="MFS"/>
</dbReference>
<keyword evidence="2" id="KW-1133">Transmembrane helix</keyword>
<sequence length="462" mass="50563">MYSYLTCKDAIQQDGGYGWIIVFASFVLFTIADGIAFSVGQFEHIWTKTLGTSNAWTSLANSLFVSVPLICAPLSSLATHKFGCRKVTIFGGFVASVGFILAFFSSNFFFICLTYGFVSGLGLAFVYVPAVVIISTYFDKKLSSATGIALSGSGLGTVIGPPICNFLIETYSWRGCLLILAAVLLNICVCGALYRPLELHKSTSSETVQSKLSSCTQSLETLDKKGLKTLVLPSKRMWASCPQLSSQDSEEPIKEEKKICSIVPSNIFKSSFLIFCLCTGLVYMASDIPYIFNMQMAVEQFKFGHFASSYLTPVIGACNTVGQIFVGWLADKNCISILRLYMIYTCMVGLILITMPFCSNFYYLAFACAGYGWFMSADYALSLTMIVLILDSRYVTWATGLIYMCQGIGNVIGPPLAGLIIDETKEYLIAYAVSGSVIILAASLVLCIKVKKKQNDKQDLYI</sequence>
<feature type="transmembrane region" description="Helical" evidence="2">
    <location>
        <begin position="89"/>
        <end position="111"/>
    </location>
</feature>
<reference evidence="4 5" key="1">
    <citation type="submission" date="2020-08" db="EMBL/GenBank/DDBJ databases">
        <authorList>
            <person name="Hejnol A."/>
        </authorList>
    </citation>
    <scope>NUCLEOTIDE SEQUENCE [LARGE SCALE GENOMIC DNA]</scope>
</reference>
<dbReference type="InterPro" id="IPR050327">
    <property type="entry name" value="Proton-linked_MCT"/>
</dbReference>
<keyword evidence="5" id="KW-1185">Reference proteome</keyword>
<dbReference type="EMBL" id="CAJFCJ010000006">
    <property type="protein sequence ID" value="CAD5115194.1"/>
    <property type="molecule type" value="Genomic_DNA"/>
</dbReference>
<dbReference type="InterPro" id="IPR020846">
    <property type="entry name" value="MFS_dom"/>
</dbReference>
<feature type="transmembrane region" description="Helical" evidence="2">
    <location>
        <begin position="117"/>
        <end position="138"/>
    </location>
</feature>
<keyword evidence="2" id="KW-0472">Membrane</keyword>
<dbReference type="Gene3D" id="1.20.1250.20">
    <property type="entry name" value="MFS general substrate transporter like domains"/>
    <property type="match status" value="2"/>
</dbReference>
<evidence type="ECO:0000313" key="5">
    <source>
        <dbReference type="Proteomes" id="UP000549394"/>
    </source>
</evidence>
<dbReference type="PANTHER" id="PTHR11360:SF260">
    <property type="entry name" value="MFS DOMAIN-CONTAINING PROTEIN"/>
    <property type="match status" value="1"/>
</dbReference>
<dbReference type="GO" id="GO:0008028">
    <property type="term" value="F:monocarboxylic acid transmembrane transporter activity"/>
    <property type="evidence" value="ECO:0007669"/>
    <property type="project" value="TreeGrafter"/>
</dbReference>
<name>A0A7I8VIC1_9ANNE</name>
<evidence type="ECO:0000256" key="2">
    <source>
        <dbReference type="SAM" id="Phobius"/>
    </source>
</evidence>
<gene>
    <name evidence="4" type="ORF">DGYR_LOCUS3960</name>
</gene>
<dbReference type="InterPro" id="IPR036259">
    <property type="entry name" value="MFS_trans_sf"/>
</dbReference>
<comment type="subcellular location">
    <subcellularLocation>
        <location evidence="1">Membrane</location>
        <topology evidence="1">Multi-pass membrane protein</topology>
    </subcellularLocation>
</comment>
<feature type="transmembrane region" description="Helical" evidence="2">
    <location>
        <begin position="427"/>
        <end position="448"/>
    </location>
</feature>
<dbReference type="Proteomes" id="UP000549394">
    <property type="component" value="Unassembled WGS sequence"/>
</dbReference>
<protein>
    <submittedName>
        <fullName evidence="4">DgyrCDS4189</fullName>
    </submittedName>
</protein>
<feature type="transmembrane region" description="Helical" evidence="2">
    <location>
        <begin position="267"/>
        <end position="286"/>
    </location>
</feature>
<dbReference type="AlphaFoldDB" id="A0A7I8VIC1"/>
<dbReference type="Pfam" id="PF07690">
    <property type="entry name" value="MFS_1"/>
    <property type="match status" value="1"/>
</dbReference>
<dbReference type="SUPFAM" id="SSF103473">
    <property type="entry name" value="MFS general substrate transporter"/>
    <property type="match status" value="1"/>
</dbReference>
<feature type="domain" description="Major facilitator superfamily (MFS) profile" evidence="3">
    <location>
        <begin position="20"/>
        <end position="453"/>
    </location>
</feature>
<evidence type="ECO:0000313" key="4">
    <source>
        <dbReference type="EMBL" id="CAD5115194.1"/>
    </source>
</evidence>
<feature type="transmembrane region" description="Helical" evidence="2">
    <location>
        <begin position="174"/>
        <end position="194"/>
    </location>
</feature>
<feature type="transmembrane region" description="Helical" evidence="2">
    <location>
        <begin position="16"/>
        <end position="39"/>
    </location>
</feature>
<feature type="transmembrane region" description="Helical" evidence="2">
    <location>
        <begin position="59"/>
        <end position="77"/>
    </location>
</feature>
<feature type="transmembrane region" description="Helical" evidence="2">
    <location>
        <begin position="371"/>
        <end position="389"/>
    </location>
</feature>
<feature type="transmembrane region" description="Helical" evidence="2">
    <location>
        <begin position="341"/>
        <end position="365"/>
    </location>
</feature>
<evidence type="ECO:0000259" key="3">
    <source>
        <dbReference type="PROSITE" id="PS50850"/>
    </source>
</evidence>
<dbReference type="GO" id="GO:0016020">
    <property type="term" value="C:membrane"/>
    <property type="evidence" value="ECO:0007669"/>
    <property type="project" value="UniProtKB-SubCell"/>
</dbReference>
<dbReference type="PANTHER" id="PTHR11360">
    <property type="entry name" value="MONOCARBOXYLATE TRANSPORTER"/>
    <property type="match status" value="1"/>
</dbReference>
<feature type="transmembrane region" description="Helical" evidence="2">
    <location>
        <begin position="306"/>
        <end position="329"/>
    </location>
</feature>
<evidence type="ECO:0000256" key="1">
    <source>
        <dbReference type="ARBA" id="ARBA00004141"/>
    </source>
</evidence>
<organism evidence="4 5">
    <name type="scientific">Dimorphilus gyrociliatus</name>
    <dbReference type="NCBI Taxonomy" id="2664684"/>
    <lineage>
        <taxon>Eukaryota</taxon>
        <taxon>Metazoa</taxon>
        <taxon>Spiralia</taxon>
        <taxon>Lophotrochozoa</taxon>
        <taxon>Annelida</taxon>
        <taxon>Polychaeta</taxon>
        <taxon>Polychaeta incertae sedis</taxon>
        <taxon>Dinophilidae</taxon>
        <taxon>Dimorphilus</taxon>
    </lineage>
</organism>
<accession>A0A7I8VIC1</accession>
<proteinExistence type="predicted"/>
<keyword evidence="2" id="KW-0812">Transmembrane</keyword>
<dbReference type="PROSITE" id="PS50850">
    <property type="entry name" value="MFS"/>
    <property type="match status" value="1"/>
</dbReference>